<dbReference type="EMBL" id="JABBGA010000002">
    <property type="protein sequence ID" value="NML24711.1"/>
    <property type="molecule type" value="Genomic_DNA"/>
</dbReference>
<organism evidence="5 6">
    <name type="scientific">Zoogloea dura</name>
    <dbReference type="NCBI Taxonomy" id="2728840"/>
    <lineage>
        <taxon>Bacteria</taxon>
        <taxon>Pseudomonadati</taxon>
        <taxon>Pseudomonadota</taxon>
        <taxon>Betaproteobacteria</taxon>
        <taxon>Rhodocyclales</taxon>
        <taxon>Zoogloeaceae</taxon>
        <taxon>Zoogloea</taxon>
    </lineage>
</organism>
<dbReference type="InterPro" id="IPR019808">
    <property type="entry name" value="Histidine_triad_CS"/>
</dbReference>
<dbReference type="GO" id="GO:0003824">
    <property type="term" value="F:catalytic activity"/>
    <property type="evidence" value="ECO:0007669"/>
    <property type="project" value="InterPro"/>
</dbReference>
<dbReference type="SUPFAM" id="SSF54197">
    <property type="entry name" value="HIT-like"/>
    <property type="match status" value="1"/>
</dbReference>
<evidence type="ECO:0000256" key="1">
    <source>
        <dbReference type="PIRSR" id="PIRSR601310-1"/>
    </source>
</evidence>
<dbReference type="AlphaFoldDB" id="A0A848G4V6"/>
<dbReference type="InterPro" id="IPR039384">
    <property type="entry name" value="HINT"/>
</dbReference>
<dbReference type="PROSITE" id="PS00892">
    <property type="entry name" value="HIT_1"/>
    <property type="match status" value="1"/>
</dbReference>
<dbReference type="InterPro" id="IPR001310">
    <property type="entry name" value="Histidine_triad_HIT"/>
</dbReference>
<protein>
    <submittedName>
        <fullName evidence="5">HIT family protein</fullName>
    </submittedName>
</protein>
<feature type="active site" description="Tele-AMP-histidine intermediate" evidence="1">
    <location>
        <position position="99"/>
    </location>
</feature>
<evidence type="ECO:0000256" key="2">
    <source>
        <dbReference type="PIRSR" id="PIRSR601310-3"/>
    </source>
</evidence>
<dbReference type="Pfam" id="PF01230">
    <property type="entry name" value="HIT"/>
    <property type="match status" value="1"/>
</dbReference>
<proteinExistence type="predicted"/>
<dbReference type="RefSeq" id="WP_169144362.1">
    <property type="nucleotide sequence ID" value="NZ_JABBGA010000002.1"/>
</dbReference>
<evidence type="ECO:0000313" key="5">
    <source>
        <dbReference type="EMBL" id="NML24711.1"/>
    </source>
</evidence>
<dbReference type="InterPro" id="IPR011146">
    <property type="entry name" value="HIT-like"/>
</dbReference>
<dbReference type="Gene3D" id="3.30.428.10">
    <property type="entry name" value="HIT-like"/>
    <property type="match status" value="1"/>
</dbReference>
<evidence type="ECO:0000259" key="4">
    <source>
        <dbReference type="PROSITE" id="PS51084"/>
    </source>
</evidence>
<dbReference type="PANTHER" id="PTHR46648:SF1">
    <property type="entry name" value="ADENOSINE 5'-MONOPHOSPHORAMIDASE HNT1"/>
    <property type="match status" value="1"/>
</dbReference>
<feature type="domain" description="HIT" evidence="4">
    <location>
        <begin position="5"/>
        <end position="112"/>
    </location>
</feature>
<keyword evidence="6" id="KW-1185">Reference proteome</keyword>
<feature type="short sequence motif" description="Histidine triad motif" evidence="2 3">
    <location>
        <begin position="97"/>
        <end position="101"/>
    </location>
</feature>
<evidence type="ECO:0000313" key="6">
    <source>
        <dbReference type="Proteomes" id="UP000580043"/>
    </source>
</evidence>
<dbReference type="Proteomes" id="UP000580043">
    <property type="component" value="Unassembled WGS sequence"/>
</dbReference>
<dbReference type="PANTHER" id="PTHR46648">
    <property type="entry name" value="HIT FAMILY PROTEIN 1"/>
    <property type="match status" value="1"/>
</dbReference>
<reference evidence="5 6" key="1">
    <citation type="submission" date="2020-04" db="EMBL/GenBank/DDBJ databases">
        <title>Zoogloea sp. G-4-1-14 isolated from soil.</title>
        <authorList>
            <person name="Dahal R.H."/>
        </authorList>
    </citation>
    <scope>NUCLEOTIDE SEQUENCE [LARGE SCALE GENOMIC DNA]</scope>
    <source>
        <strain evidence="5 6">G-4-1-14</strain>
    </source>
</reference>
<dbReference type="GO" id="GO:0009117">
    <property type="term" value="P:nucleotide metabolic process"/>
    <property type="evidence" value="ECO:0007669"/>
    <property type="project" value="TreeGrafter"/>
</dbReference>
<sequence length="136" mass="14935">MDDCVFCRIVRGELPASKVYEDEHTLAFLNIVAAHPGHVLVIAKPHVENLYGLDDTLAAAVFQATTRVARAVKEVTGCDGTTIFQANEVAGGQTVFHFHLHVLPRFTDDKLLPFWQASAPPREALDEMAARLRAAL</sequence>
<dbReference type="PROSITE" id="PS51084">
    <property type="entry name" value="HIT_2"/>
    <property type="match status" value="1"/>
</dbReference>
<gene>
    <name evidence="5" type="ORF">HHL15_03070</name>
</gene>
<dbReference type="CDD" id="cd01277">
    <property type="entry name" value="HINT_subgroup"/>
    <property type="match status" value="1"/>
</dbReference>
<evidence type="ECO:0000256" key="3">
    <source>
        <dbReference type="PROSITE-ProRule" id="PRU00464"/>
    </source>
</evidence>
<dbReference type="InterPro" id="IPR036265">
    <property type="entry name" value="HIT-like_sf"/>
</dbReference>
<comment type="caution">
    <text evidence="5">The sequence shown here is derived from an EMBL/GenBank/DDBJ whole genome shotgun (WGS) entry which is preliminary data.</text>
</comment>
<accession>A0A848G4V6</accession>
<name>A0A848G4V6_9RHOO</name>
<dbReference type="PRINTS" id="PR00332">
    <property type="entry name" value="HISTRIAD"/>
</dbReference>